<protein>
    <submittedName>
        <fullName evidence="1">Uncharacterized protein</fullName>
    </submittedName>
</protein>
<proteinExistence type="predicted"/>
<dbReference type="EMBL" id="AB020755">
    <property type="protein sequence ID" value="BAA97329.1"/>
    <property type="molecule type" value="Genomic_DNA"/>
</dbReference>
<reference key="2">
    <citation type="journal article" date="2000" name="Nature">
        <title>Sequence and analysis of chromosome 5 of the plant Arabidopsis thaliana.</title>
        <authorList>
            <consortium name="Kazusa DNA Research Institute"/>
            <consortium name="Cold Spring Harbor and Washington University in St Louis Sequencing Consortium"/>
            <consortium name="European Union Arabidopsis Genome Sequencing Consortium"/>
            <person name="Tabata S."/>
            <person name="Kaneko T."/>
            <person name="Nakamura Y."/>
            <person name="Kotani H."/>
            <person name="Kato T."/>
            <person name="Asamizu E."/>
            <person name="Miyajima N."/>
            <person name="Sasamoto S."/>
            <person name="Kimura T."/>
            <person name="Hosouchi T."/>
            <person name="Kawashima K."/>
            <person name="Kohara M."/>
            <person name="Matsumoto M."/>
            <person name="Matsuno A."/>
            <person name="Muraki A."/>
            <person name="Nakayama S."/>
            <person name="Nakazaki N."/>
            <person name="Naruo K."/>
            <person name="Okumura S."/>
            <person name="Shinpo S."/>
            <person name="Takeuchi C."/>
            <person name="Wada T."/>
            <person name="Watanabe A."/>
            <person name="Yamada M."/>
            <person name="Yasuda M."/>
            <person name="Sato S."/>
            <person name="de la Bastide M."/>
            <person name="Huang E."/>
            <person name="Spiegel L."/>
            <person name="Gnoj L."/>
            <person name="O'Shaughnessy A."/>
            <person name="Preston R."/>
            <person name="Habermann K."/>
            <person name="Murray J."/>
            <person name="Johnson D."/>
            <person name="Rohlfing T."/>
            <person name="Nelson J."/>
            <person name="Stoneking T."/>
            <person name="Pepin K."/>
            <person name="Spieth J."/>
            <person name="Sekhon M."/>
            <person name="Armstrong J."/>
            <person name="Becker M."/>
            <person name="Belter E."/>
            <person name="Cordum H."/>
            <person name="Cordes M."/>
            <person name="Courtney L."/>
            <person name="Courtney W."/>
            <person name="Dante M."/>
            <person name="Du H."/>
            <person name="Edwards J."/>
            <person name="Fryman J."/>
            <person name="Haakensen B."/>
            <person name="Lamar E."/>
            <person name="Latreille P."/>
            <person name="Leonard S."/>
            <person name="Meyer R."/>
            <person name="Mulvaney E."/>
            <person name="Ozersky P."/>
            <person name="Riley A."/>
            <person name="Strowmatt C."/>
            <person name="Wagner-McPherson C."/>
            <person name="Wollam A."/>
            <person name="Yoakum M."/>
            <person name="Bell M."/>
            <person name="Dedhia N."/>
            <person name="Parnell L."/>
            <person name="Shah R."/>
            <person name="Rodriguez M."/>
            <person name="See L.H."/>
            <person name="Vil D."/>
            <person name="Baker J."/>
            <person name="Kirchoff K."/>
            <person name="Toth K."/>
            <person name="King L."/>
            <person name="Bahret A."/>
            <person name="Miller B."/>
            <person name="Marra M."/>
            <person name="Martienssen R."/>
            <person name="McCombie W.R."/>
            <person name="Wilson R.K."/>
            <person name="Murphy G."/>
            <person name="Bancroft I."/>
            <person name="Volckaert G."/>
            <person name="Wambutt R."/>
            <person name="Dusterhoft A."/>
            <person name="Stiekema W."/>
            <person name="Pohl T."/>
            <person name="Entian K.D."/>
            <person name="Terryn N."/>
            <person name="Hartley N."/>
            <person name="Bent E."/>
            <person name="Johnson S."/>
            <person name="Langham S.A."/>
            <person name="McCullagh B."/>
            <person name="Robben J."/>
            <person name="Grymonprez B."/>
            <person name="Zimmermann W."/>
            <person name="Ramsperger U."/>
            <person name="Wedler H."/>
            <person name="Balke K."/>
            <person name="Wedler E."/>
            <person name="Peters S."/>
            <person name="van Staveren M."/>
            <person name="Dirkse W."/>
            <person name="Mooijman P."/>
            <person name="Lankhorst R.K."/>
            <person name="Weitzenegger T."/>
            <person name="Bothe G."/>
            <person name="Rose M."/>
            <person name="Hauf J."/>
            <person name="Berneiser S."/>
            <person name="Hempel S."/>
            <person name="Feldpausch M."/>
            <person name="Lamberth S."/>
            <person name="Villarroel R."/>
            <person name="Gielen J."/>
            <person name="Ardiles W."/>
            <person name="Bents O."/>
            <person name="Lemcke K."/>
            <person name="Kolesov G."/>
            <person name="Mayer K."/>
            <person name="Rudd S."/>
            <person name="Schoof H."/>
            <person name="Schueller C."/>
            <person name="Zaccaria P."/>
            <person name="Mewes H.W."/>
            <person name="Bevan M."/>
            <person name="Fransz P."/>
        </authorList>
    </citation>
    <scope>NUCLEOTIDE SEQUENCE [LARGE SCALE GENOMIC DNA]</scope>
    <source>
        <strain>cv. Columbia</strain>
    </source>
</reference>
<dbReference type="AlphaFoldDB" id="Q9LUZ7"/>
<accession>Q9LUZ7</accession>
<reference evidence="1" key="1">
    <citation type="journal article" date="2000" name="DNA Res.">
        <title>Structural analysis of Arabidopsis thaliana chromosome 5. X. Sequence features of the regions of 3,076,755 bp covered by sixty P1 and TAC clones.</title>
        <authorList>
            <person name="Sato S."/>
            <person name="Nakamura Y."/>
            <person name="Kaneko T."/>
            <person name="Katoh T."/>
            <person name="Asamizu E."/>
            <person name="Kotani H."/>
            <person name="Tabata S."/>
        </authorList>
    </citation>
    <scope>NUCLEOTIDE SEQUENCE [LARGE SCALE GENOMIC DNA]</scope>
</reference>
<organism evidence="1">
    <name type="scientific">Arabidopsis thaliana</name>
    <name type="common">Mouse-ear cress</name>
    <dbReference type="NCBI Taxonomy" id="3702"/>
    <lineage>
        <taxon>Eukaryota</taxon>
        <taxon>Viridiplantae</taxon>
        <taxon>Streptophyta</taxon>
        <taxon>Embryophyta</taxon>
        <taxon>Tracheophyta</taxon>
        <taxon>Spermatophyta</taxon>
        <taxon>Magnoliopsida</taxon>
        <taxon>eudicotyledons</taxon>
        <taxon>Gunneridae</taxon>
        <taxon>Pentapetalae</taxon>
        <taxon>rosids</taxon>
        <taxon>malvids</taxon>
        <taxon>Brassicales</taxon>
        <taxon>Brassicaceae</taxon>
        <taxon>Camelineae</taxon>
        <taxon>Arabidopsis</taxon>
    </lineage>
</organism>
<sequence>MTKRVPFDFSINIQYYRASNKSSRVHEMMLYQFSFSISINSRCFGQNILLPIDCYRTSGSTL</sequence>
<evidence type="ECO:0000313" key="1">
    <source>
        <dbReference type="EMBL" id="BAA97329.1"/>
    </source>
</evidence>
<name>Q9LUZ7_ARATH</name>